<dbReference type="OrthoDB" id="6060960at2759"/>
<evidence type="ECO:0000256" key="1">
    <source>
        <dbReference type="ARBA" id="ARBA00008307"/>
    </source>
</evidence>
<dbReference type="InterPro" id="IPR046906">
    <property type="entry name" value="Mab-21_HhH/H2TH-like"/>
</dbReference>
<gene>
    <name evidence="4" type="ORF">MGAL_10B084365</name>
</gene>
<dbReference type="SMART" id="SM01265">
    <property type="entry name" value="Mab-21"/>
    <property type="match status" value="1"/>
</dbReference>
<evidence type="ECO:0000313" key="4">
    <source>
        <dbReference type="EMBL" id="VDI31386.1"/>
    </source>
</evidence>
<dbReference type="Pfam" id="PF20266">
    <property type="entry name" value="Mab-21_C"/>
    <property type="match status" value="1"/>
</dbReference>
<comment type="similarity">
    <text evidence="1">Belongs to the mab-21 family.</text>
</comment>
<evidence type="ECO:0000313" key="5">
    <source>
        <dbReference type="Proteomes" id="UP000596742"/>
    </source>
</evidence>
<evidence type="ECO:0008006" key="6">
    <source>
        <dbReference type="Google" id="ProtNLM"/>
    </source>
</evidence>
<dbReference type="InterPro" id="IPR046903">
    <property type="entry name" value="Mab-21-like_nuc_Trfase"/>
</dbReference>
<dbReference type="EMBL" id="UYJE01004785">
    <property type="protein sequence ID" value="VDI31386.1"/>
    <property type="molecule type" value="Genomic_DNA"/>
</dbReference>
<dbReference type="PANTHER" id="PTHR10656:SF69">
    <property type="entry name" value="MAB-21-LIKE HHH_H2TH-LIKE DOMAIN-CONTAINING PROTEIN"/>
    <property type="match status" value="1"/>
</dbReference>
<comment type="caution">
    <text evidence="4">The sequence shown here is derived from an EMBL/GenBank/DDBJ whole genome shotgun (WGS) entry which is preliminary data.</text>
</comment>
<reference evidence="4" key="1">
    <citation type="submission" date="2018-11" db="EMBL/GenBank/DDBJ databases">
        <authorList>
            <person name="Alioto T."/>
            <person name="Alioto T."/>
        </authorList>
    </citation>
    <scope>NUCLEOTIDE SEQUENCE</scope>
</reference>
<proteinExistence type="inferred from homology"/>
<dbReference type="InterPro" id="IPR024810">
    <property type="entry name" value="MAB21L/cGLR"/>
</dbReference>
<organism evidence="4 5">
    <name type="scientific">Mytilus galloprovincialis</name>
    <name type="common">Mediterranean mussel</name>
    <dbReference type="NCBI Taxonomy" id="29158"/>
    <lineage>
        <taxon>Eukaryota</taxon>
        <taxon>Metazoa</taxon>
        <taxon>Spiralia</taxon>
        <taxon>Lophotrochozoa</taxon>
        <taxon>Mollusca</taxon>
        <taxon>Bivalvia</taxon>
        <taxon>Autobranchia</taxon>
        <taxon>Pteriomorphia</taxon>
        <taxon>Mytilida</taxon>
        <taxon>Mytiloidea</taxon>
        <taxon>Mytilidae</taxon>
        <taxon>Mytilinae</taxon>
        <taxon>Mytilus</taxon>
    </lineage>
</organism>
<keyword evidence="5" id="KW-1185">Reference proteome</keyword>
<dbReference type="PANTHER" id="PTHR10656">
    <property type="entry name" value="CELL FATE DETERMINING PROTEIN MAB21-RELATED"/>
    <property type="match status" value="1"/>
</dbReference>
<dbReference type="AlphaFoldDB" id="A0A8B6E8P2"/>
<evidence type="ECO:0000259" key="3">
    <source>
        <dbReference type="Pfam" id="PF20266"/>
    </source>
</evidence>
<protein>
    <recommendedName>
        <fullName evidence="6">Mab-21-like HhH/H2TH-like domain-containing protein</fullName>
    </recommendedName>
</protein>
<dbReference type="Proteomes" id="UP000596742">
    <property type="component" value="Unassembled WGS sequence"/>
</dbReference>
<feature type="domain" description="Mab-21-like nucleotidyltransferase" evidence="2">
    <location>
        <begin position="107"/>
        <end position="245"/>
    </location>
</feature>
<accession>A0A8B6E8P2</accession>
<sequence>MASSCKTKGQKNTMLTLEYLYYTRNKGVIHRFFGGSTAEGTNVKDSDIDKMIVASNITACKDRDQSNKIEGQVFILDTSVCRPGFARLIPVKLDPNIKTIFNDHGKTIDDMLETTEGDKTFLSSDKMVDFWMYFLTKTKTADTPTETSRHGPSATAANLDIYGFIKEKLGASVEQDFAFGISLYKWPIDGEEWISRERKHGWPSPEFIEKITKLKCHVVAVGDKMSPTSSLEWRVSFLLQERELIWNFNDTQLQCFILMKNILKKFLHPIAPEELSSYHMKTILLWQSENNPQHLWQPKYLLRCTVNCLLFLKHCIEKRHLEHYIDRRKNLFSYRFENHIFKENMIKCIEDISADIVAHVLQCVEGVDLLSPWLDSEMKVDDFLQLCREKLDSRITTEFETYRFQLEYYHKGRGFLGVNIETVLADFKLLAEYFVGFDDHKPTTDIEDRFIEAVRMFINIRIALTYLETIINVKDNTVKQQKLEKLQKFLEDNQNIDALSGKLYLATYCLRLQNSQKVISIIRSILDSPSQNLLYTGHCSKYKTIHIGNGTATQLKGLPNPFDHKKKYLSTAQDVIFSRADISLVPHALKFECTFGNAFLIHPLVYMLYLAVISTECDQEAYMFMDALDSAVNEYEGTFHSFRHLNILGYCYFYNGDLKKAFDCYTKSLMQTVPTGRQNVALIHLIILMFHVINNGYEEECMEDLSEKQKQNVMK</sequence>
<evidence type="ECO:0000259" key="2">
    <source>
        <dbReference type="Pfam" id="PF03281"/>
    </source>
</evidence>
<dbReference type="Gene3D" id="1.10.1410.40">
    <property type="match status" value="1"/>
</dbReference>
<dbReference type="Pfam" id="PF03281">
    <property type="entry name" value="Mab-21"/>
    <property type="match status" value="1"/>
</dbReference>
<name>A0A8B6E8P2_MYTGA</name>
<feature type="domain" description="Mab-21-like HhH/H2TH-like" evidence="3">
    <location>
        <begin position="254"/>
        <end position="350"/>
    </location>
</feature>